<organism evidence="2 3">
    <name type="scientific">Glutinoglossum americanum</name>
    <dbReference type="NCBI Taxonomy" id="1670608"/>
    <lineage>
        <taxon>Eukaryota</taxon>
        <taxon>Fungi</taxon>
        <taxon>Dikarya</taxon>
        <taxon>Ascomycota</taxon>
        <taxon>Pezizomycotina</taxon>
        <taxon>Geoglossomycetes</taxon>
        <taxon>Geoglossales</taxon>
        <taxon>Geoglossaceae</taxon>
        <taxon>Glutinoglossum</taxon>
    </lineage>
</organism>
<feature type="compositionally biased region" description="Basic and acidic residues" evidence="1">
    <location>
        <begin position="79"/>
        <end position="98"/>
    </location>
</feature>
<evidence type="ECO:0000256" key="1">
    <source>
        <dbReference type="SAM" id="MobiDB-lite"/>
    </source>
</evidence>
<dbReference type="Proteomes" id="UP000698800">
    <property type="component" value="Unassembled WGS sequence"/>
</dbReference>
<dbReference type="OrthoDB" id="10544513at2759"/>
<sequence length="327" mass="37359">MAHRSSRHQISGAVHRIEPPTSKRAFLERETRQADGSVEMPTPRVVPAGWRGKRPSRDKYAEFGSKNGLDKNFTPGFGGRDDGQDKGKAMNENKENGKGNDGNDGNDGDPTESNAKGTVAPKPKPDEENLDGCSDDDLANFKAPVFREAKSLFSHSYEEELRKRMKIVESIDADFRLTGDSIARAERVAKEQRRQRSWTEEYEYSNALEKARATRTQGVTKESSCDSPVDCWVWRLTEQVVGGTDIPVFRRVYLWKSAILGDQMIWESDILQIPIAKLRRCGQGYEWYMPYRYFDEYFRGDISTWRKGPSGRWQFKQVNDGIRIWGT</sequence>
<comment type="caution">
    <text evidence="2">The sequence shown here is derived from an EMBL/GenBank/DDBJ whole genome shotgun (WGS) entry which is preliminary data.</text>
</comment>
<evidence type="ECO:0000313" key="2">
    <source>
        <dbReference type="EMBL" id="KAH0534092.1"/>
    </source>
</evidence>
<feature type="region of interest" description="Disordered" evidence="1">
    <location>
        <begin position="1"/>
        <end position="136"/>
    </location>
</feature>
<gene>
    <name evidence="2" type="ORF">FGG08_007311</name>
</gene>
<dbReference type="EMBL" id="JAGHQL010000275">
    <property type="protein sequence ID" value="KAH0534092.1"/>
    <property type="molecule type" value="Genomic_DNA"/>
</dbReference>
<keyword evidence="3" id="KW-1185">Reference proteome</keyword>
<protein>
    <submittedName>
        <fullName evidence="2">Uncharacterized protein</fullName>
    </submittedName>
</protein>
<accession>A0A9P8HWL5</accession>
<proteinExistence type="predicted"/>
<reference evidence="2" key="1">
    <citation type="submission" date="2021-03" db="EMBL/GenBank/DDBJ databases">
        <title>Comparative genomics and phylogenomic investigation of the class Geoglossomycetes provide insights into ecological specialization and systematics.</title>
        <authorList>
            <person name="Melie T."/>
            <person name="Pirro S."/>
            <person name="Miller A.N."/>
            <person name="Quandt A."/>
        </authorList>
    </citation>
    <scope>NUCLEOTIDE SEQUENCE</scope>
    <source>
        <strain evidence="2">GBOQ0MN5Z8</strain>
    </source>
</reference>
<evidence type="ECO:0000313" key="3">
    <source>
        <dbReference type="Proteomes" id="UP000698800"/>
    </source>
</evidence>
<name>A0A9P8HWL5_9PEZI</name>
<dbReference type="AlphaFoldDB" id="A0A9P8HWL5"/>